<evidence type="ECO:0000313" key="1">
    <source>
        <dbReference type="EMBL" id="GBM80103.1"/>
    </source>
</evidence>
<gene>
    <name evidence="1" type="ORF">AVEN_218269_1</name>
</gene>
<accession>A0A4Y2IQH1</accession>
<organism evidence="1 2">
    <name type="scientific">Araneus ventricosus</name>
    <name type="common">Orbweaver spider</name>
    <name type="synonym">Epeira ventricosa</name>
    <dbReference type="NCBI Taxonomy" id="182803"/>
    <lineage>
        <taxon>Eukaryota</taxon>
        <taxon>Metazoa</taxon>
        <taxon>Ecdysozoa</taxon>
        <taxon>Arthropoda</taxon>
        <taxon>Chelicerata</taxon>
        <taxon>Arachnida</taxon>
        <taxon>Araneae</taxon>
        <taxon>Araneomorphae</taxon>
        <taxon>Entelegynae</taxon>
        <taxon>Araneoidea</taxon>
        <taxon>Araneidae</taxon>
        <taxon>Araneus</taxon>
    </lineage>
</organism>
<dbReference type="AlphaFoldDB" id="A0A4Y2IQH1"/>
<sequence length="109" mass="12506">MIRRSKEVDRELSAVPTGSCRLRMRLGSIFDYQLFGWSNYDGNKFPTTDVERRNMDLGHRAILFICFRKTYYRERVLFSSPTLVGGPNCLLFKGAHLPSGKLATSPVHH</sequence>
<reference evidence="1 2" key="1">
    <citation type="journal article" date="2019" name="Sci. Rep.">
        <title>Orb-weaving spider Araneus ventricosus genome elucidates the spidroin gene catalogue.</title>
        <authorList>
            <person name="Kono N."/>
            <person name="Nakamura H."/>
            <person name="Ohtoshi R."/>
            <person name="Moran D.A.P."/>
            <person name="Shinohara A."/>
            <person name="Yoshida Y."/>
            <person name="Fujiwara M."/>
            <person name="Mori M."/>
            <person name="Tomita M."/>
            <person name="Arakawa K."/>
        </authorList>
    </citation>
    <scope>NUCLEOTIDE SEQUENCE [LARGE SCALE GENOMIC DNA]</scope>
</reference>
<dbReference type="EMBL" id="BGPR01002861">
    <property type="protein sequence ID" value="GBM80103.1"/>
    <property type="molecule type" value="Genomic_DNA"/>
</dbReference>
<dbReference type="Proteomes" id="UP000499080">
    <property type="component" value="Unassembled WGS sequence"/>
</dbReference>
<name>A0A4Y2IQH1_ARAVE</name>
<keyword evidence="2" id="KW-1185">Reference proteome</keyword>
<evidence type="ECO:0000313" key="2">
    <source>
        <dbReference type="Proteomes" id="UP000499080"/>
    </source>
</evidence>
<comment type="caution">
    <text evidence="1">The sequence shown here is derived from an EMBL/GenBank/DDBJ whole genome shotgun (WGS) entry which is preliminary data.</text>
</comment>
<protein>
    <submittedName>
        <fullName evidence="1">Uncharacterized protein</fullName>
    </submittedName>
</protein>
<proteinExistence type="predicted"/>